<dbReference type="EMBL" id="WWBZ02000001">
    <property type="protein sequence ID" value="KAF4314259.1"/>
    <property type="molecule type" value="Genomic_DNA"/>
</dbReference>
<organism evidence="2 3">
    <name type="scientific">Botryosphaeria dothidea</name>
    <dbReference type="NCBI Taxonomy" id="55169"/>
    <lineage>
        <taxon>Eukaryota</taxon>
        <taxon>Fungi</taxon>
        <taxon>Dikarya</taxon>
        <taxon>Ascomycota</taxon>
        <taxon>Pezizomycotina</taxon>
        <taxon>Dothideomycetes</taxon>
        <taxon>Dothideomycetes incertae sedis</taxon>
        <taxon>Botryosphaeriales</taxon>
        <taxon>Botryosphaeriaceae</taxon>
        <taxon>Botryosphaeria</taxon>
    </lineage>
</organism>
<feature type="region of interest" description="Disordered" evidence="1">
    <location>
        <begin position="1"/>
        <end position="108"/>
    </location>
</feature>
<evidence type="ECO:0000313" key="3">
    <source>
        <dbReference type="Proteomes" id="UP000572817"/>
    </source>
</evidence>
<feature type="compositionally biased region" description="Polar residues" evidence="1">
    <location>
        <begin position="11"/>
        <end position="21"/>
    </location>
</feature>
<feature type="compositionally biased region" description="Polar residues" evidence="1">
    <location>
        <begin position="29"/>
        <end position="42"/>
    </location>
</feature>
<feature type="compositionally biased region" description="Basic and acidic residues" evidence="1">
    <location>
        <begin position="52"/>
        <end position="67"/>
    </location>
</feature>
<gene>
    <name evidence="2" type="ORF">GTA08_BOTSDO01018</name>
</gene>
<dbReference type="OrthoDB" id="10578536at2759"/>
<evidence type="ECO:0000256" key="1">
    <source>
        <dbReference type="SAM" id="MobiDB-lite"/>
    </source>
</evidence>
<evidence type="ECO:0000313" key="2">
    <source>
        <dbReference type="EMBL" id="KAF4314259.1"/>
    </source>
</evidence>
<sequence length="327" mass="36697">MQEQRGPGPSSPQNGDKNSVLTVDRPRSKTTASALDNSNTAPSDGPSDNDGEAGREHPRSEALHQTDRSQSAPATRTPEWRRRAPSRGRTASCTADKENRPVLPMSQQPMGQFQAMPTISSRPLSDLLRSLRLSRSPSKFDPQLKLLRREDCVAGLFVYVNADPAVPACQNEGWRNHPAVVALDINRDAVFVFTATGWGDLGRGRKFDQAHDQPLYHRSFCLIGESTDAQGLRDNGDRSPVVHLEGACIFEKETFLDLRGARRVRKRHLRRYFRNGTQEQARLSPEDLAFVRKKACELAYVEDSPWNPEDQRCLQEFARLVAEKEQP</sequence>
<keyword evidence="3" id="KW-1185">Reference proteome</keyword>
<dbReference type="AlphaFoldDB" id="A0A8H4N7L4"/>
<dbReference type="Proteomes" id="UP000572817">
    <property type="component" value="Unassembled WGS sequence"/>
</dbReference>
<reference evidence="2" key="1">
    <citation type="submission" date="2020-04" db="EMBL/GenBank/DDBJ databases">
        <title>Genome Assembly and Annotation of Botryosphaeria dothidea sdau 11-99, a Latent Pathogen of Apple Fruit Ring Rot in China.</title>
        <authorList>
            <person name="Yu C."/>
            <person name="Diao Y."/>
            <person name="Lu Q."/>
            <person name="Zhao J."/>
            <person name="Cui S."/>
            <person name="Peng C."/>
            <person name="He B."/>
            <person name="Liu H."/>
        </authorList>
    </citation>
    <scope>NUCLEOTIDE SEQUENCE [LARGE SCALE GENOMIC DNA]</scope>
    <source>
        <strain evidence="2">Sdau11-99</strain>
    </source>
</reference>
<name>A0A8H4N7L4_9PEZI</name>
<protein>
    <submittedName>
        <fullName evidence="2">Uncharacterized protein</fullName>
    </submittedName>
</protein>
<accession>A0A8H4N7L4</accession>
<proteinExistence type="predicted"/>
<comment type="caution">
    <text evidence="2">The sequence shown here is derived from an EMBL/GenBank/DDBJ whole genome shotgun (WGS) entry which is preliminary data.</text>
</comment>